<evidence type="ECO:0000313" key="5">
    <source>
        <dbReference type="EMBL" id="MFC6035564.1"/>
    </source>
</evidence>
<feature type="domain" description="Phospholipid/glycerol acyltransferase" evidence="4">
    <location>
        <begin position="38"/>
        <end position="157"/>
    </location>
</feature>
<accession>A0ABW1KUE1</accession>
<comment type="caution">
    <text evidence="5">The sequence shown here is derived from an EMBL/GenBank/DDBJ whole genome shotgun (WGS) entry which is preliminary data.</text>
</comment>
<dbReference type="PANTHER" id="PTHR10434">
    <property type="entry name" value="1-ACYL-SN-GLYCEROL-3-PHOSPHATE ACYLTRANSFERASE"/>
    <property type="match status" value="1"/>
</dbReference>
<keyword evidence="3 5" id="KW-0012">Acyltransferase</keyword>
<reference evidence="5 6" key="1">
    <citation type="submission" date="2024-09" db="EMBL/GenBank/DDBJ databases">
        <authorList>
            <person name="Zhang Z.-H."/>
        </authorList>
    </citation>
    <scope>NUCLEOTIDE SEQUENCE [LARGE SCALE GENOMIC DNA]</scope>
    <source>
        <strain evidence="5 6">HHTR114</strain>
    </source>
</reference>
<dbReference type="EMBL" id="JBHPON010000001">
    <property type="protein sequence ID" value="MFC6035564.1"/>
    <property type="molecule type" value="Genomic_DNA"/>
</dbReference>
<dbReference type="RefSeq" id="WP_379879064.1">
    <property type="nucleotide sequence ID" value="NZ_JBHPON010000001.1"/>
</dbReference>
<proteinExistence type="predicted"/>
<evidence type="ECO:0000259" key="4">
    <source>
        <dbReference type="SMART" id="SM00563"/>
    </source>
</evidence>
<evidence type="ECO:0000256" key="2">
    <source>
        <dbReference type="ARBA" id="ARBA00022679"/>
    </source>
</evidence>
<dbReference type="Proteomes" id="UP001596116">
    <property type="component" value="Unassembled WGS sequence"/>
</dbReference>
<dbReference type="CDD" id="cd07989">
    <property type="entry name" value="LPLAT_AGPAT-like"/>
    <property type="match status" value="1"/>
</dbReference>
<evidence type="ECO:0000256" key="3">
    <source>
        <dbReference type="ARBA" id="ARBA00023315"/>
    </source>
</evidence>
<protein>
    <submittedName>
        <fullName evidence="5">Lysophospholipid acyltransferase family protein</fullName>
    </submittedName>
</protein>
<evidence type="ECO:0000256" key="1">
    <source>
        <dbReference type="ARBA" id="ARBA00005189"/>
    </source>
</evidence>
<organism evidence="5 6">
    <name type="scientific">Hyphococcus aureus</name>
    <dbReference type="NCBI Taxonomy" id="2666033"/>
    <lineage>
        <taxon>Bacteria</taxon>
        <taxon>Pseudomonadati</taxon>
        <taxon>Pseudomonadota</taxon>
        <taxon>Alphaproteobacteria</taxon>
        <taxon>Parvularculales</taxon>
        <taxon>Parvularculaceae</taxon>
        <taxon>Hyphococcus</taxon>
    </lineage>
</organism>
<dbReference type="SMART" id="SM00563">
    <property type="entry name" value="PlsC"/>
    <property type="match status" value="1"/>
</dbReference>
<gene>
    <name evidence="5" type="ORF">ACFMB1_08425</name>
</gene>
<sequence length="211" mass="23405">MKNFLQFLFFVIVVRPVLLVILGMNVRGREHLPKKGPAIVVANHNSHLDTLTLMALFPLKDLHLLRPAAAADYFLANKWLNWFASTIINIIPLARGAVRKNPLADLEDALDRNEILILFPEGSRGEPEQRADFKRGVAYLAKARPDVPVYPVFMHGLGKALPKGSLILVPFTCDVIAGAAISWTGDAQSFMGVLETRMGELASEGHFQPWE</sequence>
<keyword evidence="6" id="KW-1185">Reference proteome</keyword>
<dbReference type="InterPro" id="IPR002123">
    <property type="entry name" value="Plipid/glycerol_acylTrfase"/>
</dbReference>
<dbReference type="GO" id="GO:0016746">
    <property type="term" value="F:acyltransferase activity"/>
    <property type="evidence" value="ECO:0007669"/>
    <property type="project" value="UniProtKB-KW"/>
</dbReference>
<evidence type="ECO:0000313" key="6">
    <source>
        <dbReference type="Proteomes" id="UP001596116"/>
    </source>
</evidence>
<keyword evidence="2" id="KW-0808">Transferase</keyword>
<dbReference type="PANTHER" id="PTHR10434:SF11">
    <property type="entry name" value="1-ACYL-SN-GLYCEROL-3-PHOSPHATE ACYLTRANSFERASE"/>
    <property type="match status" value="1"/>
</dbReference>
<comment type="pathway">
    <text evidence="1">Lipid metabolism.</text>
</comment>
<dbReference type="Pfam" id="PF01553">
    <property type="entry name" value="Acyltransferase"/>
    <property type="match status" value="1"/>
</dbReference>
<name>A0ABW1KUE1_9PROT</name>
<dbReference type="SUPFAM" id="SSF69593">
    <property type="entry name" value="Glycerol-3-phosphate (1)-acyltransferase"/>
    <property type="match status" value="1"/>
</dbReference>